<keyword evidence="3" id="KW-1185">Reference proteome</keyword>
<name>A0A1I5NYR3_9SPHN</name>
<keyword evidence="1" id="KW-1133">Transmembrane helix</keyword>
<keyword evidence="1" id="KW-0472">Membrane</keyword>
<reference evidence="3" key="1">
    <citation type="submission" date="2016-10" db="EMBL/GenBank/DDBJ databases">
        <authorList>
            <person name="Varghese N."/>
            <person name="Submissions S."/>
        </authorList>
    </citation>
    <scope>NUCLEOTIDE SEQUENCE [LARGE SCALE GENOMIC DNA]</scope>
    <source>
        <strain evidence="3">CGMCC 1.7715</strain>
    </source>
</reference>
<feature type="transmembrane region" description="Helical" evidence="1">
    <location>
        <begin position="77"/>
        <end position="94"/>
    </location>
</feature>
<dbReference type="STRING" id="604088.SAMN04488060_2194"/>
<feature type="transmembrane region" description="Helical" evidence="1">
    <location>
        <begin position="51"/>
        <end position="70"/>
    </location>
</feature>
<dbReference type="EMBL" id="FOWZ01000003">
    <property type="protein sequence ID" value="SFP26968.1"/>
    <property type="molecule type" value="Genomic_DNA"/>
</dbReference>
<accession>A0A1I5NYR3</accession>
<organism evidence="2 3">
    <name type="scientific">Qipengyuania nanhaisediminis</name>
    <dbReference type="NCBI Taxonomy" id="604088"/>
    <lineage>
        <taxon>Bacteria</taxon>
        <taxon>Pseudomonadati</taxon>
        <taxon>Pseudomonadota</taxon>
        <taxon>Alphaproteobacteria</taxon>
        <taxon>Sphingomonadales</taxon>
        <taxon>Erythrobacteraceae</taxon>
        <taxon>Qipengyuania</taxon>
    </lineage>
</organism>
<dbReference type="Proteomes" id="UP000199331">
    <property type="component" value="Unassembled WGS sequence"/>
</dbReference>
<feature type="transmembrane region" description="Helical" evidence="1">
    <location>
        <begin position="12"/>
        <end position="39"/>
    </location>
</feature>
<dbReference type="AlphaFoldDB" id="A0A1I5NYR3"/>
<gene>
    <name evidence="2" type="ORF">SAMN04488060_2194</name>
</gene>
<proteinExistence type="predicted"/>
<evidence type="ECO:0000313" key="3">
    <source>
        <dbReference type="Proteomes" id="UP000199331"/>
    </source>
</evidence>
<protein>
    <submittedName>
        <fullName evidence="2">Uncharacterized protein</fullName>
    </submittedName>
</protein>
<keyword evidence="1" id="KW-0812">Transmembrane</keyword>
<evidence type="ECO:0000256" key="1">
    <source>
        <dbReference type="SAM" id="Phobius"/>
    </source>
</evidence>
<dbReference type="RefSeq" id="WP_090481361.1">
    <property type="nucleotide sequence ID" value="NZ_FOWZ01000003.1"/>
</dbReference>
<sequence length="98" mass="10324">MSAAFTYSAKGWLGKASAGVILGFTLALGFTGLFVWLTPDGLMAGSGKTQFAMWLVAPIWCGIASFCFLFRSGIRAWLWLGGANIVVFALLAIAKSVG</sequence>
<dbReference type="OrthoDB" id="7509319at2"/>
<evidence type="ECO:0000313" key="2">
    <source>
        <dbReference type="EMBL" id="SFP26968.1"/>
    </source>
</evidence>